<keyword evidence="17 18" id="KW-0472">Membrane</keyword>
<dbReference type="AlphaFoldDB" id="A0A9D2XU42"/>
<dbReference type="InterPro" id="IPR023214">
    <property type="entry name" value="HAD_sf"/>
</dbReference>
<keyword evidence="14" id="KW-1278">Translocase</keyword>
<dbReference type="GO" id="GO:0005516">
    <property type="term" value="F:calmodulin binding"/>
    <property type="evidence" value="ECO:0007669"/>
    <property type="project" value="UniProtKB-KW"/>
</dbReference>
<feature type="region of interest" description="Disordered" evidence="19">
    <location>
        <begin position="331"/>
        <end position="352"/>
    </location>
</feature>
<dbReference type="GeneID" id="107385293"/>
<dbReference type="EC" id="7.2.2.10" evidence="18"/>
<evidence type="ECO:0000259" key="20">
    <source>
        <dbReference type="SMART" id="SM00831"/>
    </source>
</evidence>
<dbReference type="SUPFAM" id="SSF81653">
    <property type="entry name" value="Calcium ATPase, transduction domain A"/>
    <property type="match status" value="1"/>
</dbReference>
<dbReference type="GO" id="GO:0098978">
    <property type="term" value="C:glutamatergic synapse"/>
    <property type="evidence" value="ECO:0007669"/>
    <property type="project" value="UniProtKB-ARBA"/>
</dbReference>
<dbReference type="InterPro" id="IPR004014">
    <property type="entry name" value="ATPase_P-typ_cation-transptr_N"/>
</dbReference>
<comment type="similarity">
    <text evidence="2 18">Belongs to the cation transport ATPase (P-type) (TC 3.A.3) family. Type IIB subfamily.</text>
</comment>
<feature type="domain" description="Cation-transporting P-type ATPase N-terminal" evidence="20">
    <location>
        <begin position="47"/>
        <end position="123"/>
    </location>
</feature>
<keyword evidence="6 18" id="KW-0109">Calcium transport</keyword>
<dbReference type="EMBL" id="JAAVVJ010000014">
    <property type="protein sequence ID" value="KAF7208052.1"/>
    <property type="molecule type" value="Genomic_DNA"/>
</dbReference>
<evidence type="ECO:0000256" key="15">
    <source>
        <dbReference type="ARBA" id="ARBA00022989"/>
    </source>
</evidence>
<evidence type="ECO:0000256" key="5">
    <source>
        <dbReference type="ARBA" id="ARBA00022553"/>
    </source>
</evidence>
<dbReference type="Pfam" id="PF00690">
    <property type="entry name" value="Cation_ATPase_N"/>
    <property type="match status" value="1"/>
</dbReference>
<feature type="compositionally biased region" description="Low complexity" evidence="19">
    <location>
        <begin position="1156"/>
        <end position="1170"/>
    </location>
</feature>
<keyword evidence="5" id="KW-0597">Phosphoprotein</keyword>
<dbReference type="Gene3D" id="1.20.1110.10">
    <property type="entry name" value="Calcium-transporting ATPase, transmembrane domain"/>
    <property type="match status" value="3"/>
</dbReference>
<name>A0A9D2XU42_NOTFU</name>
<evidence type="ECO:0000256" key="18">
    <source>
        <dbReference type="RuleBase" id="RU361146"/>
    </source>
</evidence>
<dbReference type="SUPFAM" id="SSF81660">
    <property type="entry name" value="Metal cation-transporting ATPase, ATP-binding domain N"/>
    <property type="match status" value="1"/>
</dbReference>
<dbReference type="GO" id="GO:0005524">
    <property type="term" value="F:ATP binding"/>
    <property type="evidence" value="ECO:0007669"/>
    <property type="project" value="UniProtKB-KW"/>
</dbReference>
<feature type="transmembrane region" description="Helical" evidence="18">
    <location>
        <begin position="927"/>
        <end position="945"/>
    </location>
</feature>
<comment type="caution">
    <text evidence="21">The sequence shown here is derived from an EMBL/GenBank/DDBJ whole genome shotgun (WGS) entry which is preliminary data.</text>
</comment>
<dbReference type="Pfam" id="PF13246">
    <property type="entry name" value="Cation_ATPase"/>
    <property type="match status" value="1"/>
</dbReference>
<keyword evidence="16 18" id="KW-0406">Ion transport</keyword>
<dbReference type="RefSeq" id="XP_015814583.3">
    <property type="nucleotide sequence ID" value="XM_015959097.3"/>
</dbReference>
<feature type="transmembrane region" description="Helical" evidence="18">
    <location>
        <begin position="1003"/>
        <end position="1023"/>
    </location>
</feature>
<dbReference type="InterPro" id="IPR044492">
    <property type="entry name" value="P_typ_ATPase_HD_dom"/>
</dbReference>
<evidence type="ECO:0000256" key="7">
    <source>
        <dbReference type="ARBA" id="ARBA00022692"/>
    </source>
</evidence>
<feature type="transmembrane region" description="Helical" evidence="18">
    <location>
        <begin position="965"/>
        <end position="983"/>
    </location>
</feature>
<dbReference type="InterPro" id="IPR006408">
    <property type="entry name" value="P-type_ATPase_IIB"/>
</dbReference>
<dbReference type="NCBIfam" id="TIGR01517">
    <property type="entry name" value="ATPase-IIB_Ca"/>
    <property type="match status" value="1"/>
</dbReference>
<dbReference type="FunFam" id="1.20.1110.10:FF:000002">
    <property type="entry name" value="Calcium-transporting ATPase"/>
    <property type="match status" value="1"/>
</dbReference>
<keyword evidence="11 18" id="KW-0067">ATP-binding</keyword>
<dbReference type="PANTHER" id="PTHR24093:SF377">
    <property type="entry name" value="PLASMA MEMBRANE CALCIUM-TRANSPORTING ATPASE 2"/>
    <property type="match status" value="1"/>
</dbReference>
<dbReference type="PRINTS" id="PR00119">
    <property type="entry name" value="CATATPASE"/>
</dbReference>
<evidence type="ECO:0000256" key="19">
    <source>
        <dbReference type="SAM" id="MobiDB-lite"/>
    </source>
</evidence>
<dbReference type="OMA" id="ISIPWGA"/>
<dbReference type="InterPro" id="IPR023299">
    <property type="entry name" value="ATPase_P-typ_cyto_dom_N"/>
</dbReference>
<dbReference type="FunFam" id="2.70.150.10:FF:000001">
    <property type="entry name" value="Calcium-transporting ATPase"/>
    <property type="match status" value="1"/>
</dbReference>
<proteinExistence type="inferred from homology"/>
<dbReference type="SFLD" id="SFLDF00027">
    <property type="entry name" value="p-type_atpase"/>
    <property type="match status" value="1"/>
</dbReference>
<dbReference type="InterPro" id="IPR022141">
    <property type="entry name" value="ATP_Ca_trans_C"/>
</dbReference>
<keyword evidence="8" id="KW-0479">Metal-binding</keyword>
<comment type="catalytic activity">
    <reaction evidence="18">
        <text>Ca(2+)(in) + ATP + H2O = Ca(2+)(out) + ADP + phosphate + H(+)</text>
        <dbReference type="Rhea" id="RHEA:18105"/>
        <dbReference type="ChEBI" id="CHEBI:15377"/>
        <dbReference type="ChEBI" id="CHEBI:15378"/>
        <dbReference type="ChEBI" id="CHEBI:29108"/>
        <dbReference type="ChEBI" id="CHEBI:30616"/>
        <dbReference type="ChEBI" id="CHEBI:43474"/>
        <dbReference type="ChEBI" id="CHEBI:456216"/>
        <dbReference type="EC" id="7.2.2.10"/>
    </reaction>
</comment>
<dbReference type="InterPro" id="IPR059000">
    <property type="entry name" value="ATPase_P-type_domA"/>
</dbReference>
<dbReference type="InterPro" id="IPR036412">
    <property type="entry name" value="HAD-like_sf"/>
</dbReference>
<dbReference type="SMART" id="SM00831">
    <property type="entry name" value="Cation_ATPase_N"/>
    <property type="match status" value="1"/>
</dbReference>
<dbReference type="Pfam" id="PF00689">
    <property type="entry name" value="Cation_ATPase_C"/>
    <property type="match status" value="1"/>
</dbReference>
<dbReference type="SFLD" id="SFLDG00002">
    <property type="entry name" value="C1.7:_P-type_atpase_like"/>
    <property type="match status" value="1"/>
</dbReference>
<evidence type="ECO:0000256" key="17">
    <source>
        <dbReference type="ARBA" id="ARBA00023136"/>
    </source>
</evidence>
<dbReference type="InterPro" id="IPR023298">
    <property type="entry name" value="ATPase_P-typ_TM_dom_sf"/>
</dbReference>
<protein>
    <recommendedName>
        <fullName evidence="18">Calcium-transporting ATPase</fullName>
        <ecNumber evidence="18">7.2.2.10</ecNumber>
    </recommendedName>
</protein>
<evidence type="ECO:0000256" key="12">
    <source>
        <dbReference type="ARBA" id="ARBA00022842"/>
    </source>
</evidence>
<dbReference type="GO" id="GO:0016887">
    <property type="term" value="F:ATP hydrolysis activity"/>
    <property type="evidence" value="ECO:0007669"/>
    <property type="project" value="InterPro"/>
</dbReference>
<dbReference type="InterPro" id="IPR001757">
    <property type="entry name" value="P_typ_ATPase"/>
</dbReference>
<dbReference type="PRINTS" id="PR00121">
    <property type="entry name" value="NAKATPASE"/>
</dbReference>
<dbReference type="Pfam" id="PF00122">
    <property type="entry name" value="E1-E2_ATPase"/>
    <property type="match status" value="1"/>
</dbReference>
<dbReference type="GO" id="GO:0005388">
    <property type="term" value="F:P-type calcium transporter activity"/>
    <property type="evidence" value="ECO:0007669"/>
    <property type="project" value="UniProtKB-EC"/>
</dbReference>
<evidence type="ECO:0000256" key="6">
    <source>
        <dbReference type="ARBA" id="ARBA00022568"/>
    </source>
</evidence>
<evidence type="ECO:0000256" key="3">
    <source>
        <dbReference type="ARBA" id="ARBA00022448"/>
    </source>
</evidence>
<dbReference type="InterPro" id="IPR006068">
    <property type="entry name" value="ATPase_P-typ_cation-transptr_C"/>
</dbReference>
<reference evidence="21" key="1">
    <citation type="submission" date="2020-03" db="EMBL/GenBank/DDBJ databases">
        <title>Intra-Species Differences in Population Size shape Life History and Genome Evolution.</title>
        <authorList>
            <person name="Willemsen D."/>
            <person name="Cui R."/>
            <person name="Valenzano D.R."/>
        </authorList>
    </citation>
    <scope>NUCLEOTIDE SEQUENCE</scope>
    <source>
        <strain evidence="21">GRZ</strain>
        <tissue evidence="21">Whole</tissue>
    </source>
</reference>
<dbReference type="GO" id="GO:0046872">
    <property type="term" value="F:metal ion binding"/>
    <property type="evidence" value="ECO:0007669"/>
    <property type="project" value="UniProtKB-KW"/>
</dbReference>
<dbReference type="InterPro" id="IPR008250">
    <property type="entry name" value="ATPase_P-typ_transduc_dom_A_sf"/>
</dbReference>
<sequence length="1180" mass="130025">MGDMSNSDFYAKNQRNEGSHAAGFGCTVMELRSLMELRGAEAKHKLQEDYGEVEGLCKRLKTSPTEGLAGVQTDLDKRKEIFGKNLIPPKKPKTFLQLVWEALQDVTLIILEIAAIISLGLSFYHPPGESSGQVCGAAAGGVEDEGESEAGWIEGAAILLSVVCVVLVTAFNDWSKEKQFRGLQSRIEQEQKFQVVRGSQVIQLPVADIVVGDIAQIKYGDLLPADGVLIQGNDLKIDESSLTGESDHVKKSADKDPMLLSGTHVMEGSGRMVVTAVGVNSQTGIIFTLLGASTEEEEKKEKKGKMQDGNLENNQIKVKKQDGAAAMEMQPLKSAEGGEADEKEKKKVSAPKKEKSVLQGKLTKLAVQIGKAGLIMSAITVIILVLYFCIDNFVMNKRPWKQECTPIYVQYFVKFFIIGVTVLVVAVPEGLPLAVTISLAYSVKKMMKDNNLVRHLDACETMGNATAICSDKTGTLTTNRMTAVQCYVGDVHYKKIPDPGVLPPKSLDLLYYAISLNSAYTSKILPPDKDGSLPKQVGNKTECGLLGLVLELKRDYQTIRNQIPEEKLYKVYTFNSVRKSMSTVIKLPDGSFRMYSKGASEIILKKCNQILNEVGEPRAFRPRDKDEMVKKVIEPMACDGLRTICVAYRDFPRNPEPNWDDENNILNDLTAICIVGIEDPVRPEVPDAIQKCQRAGITVRMVTGDNINTARAIAIKCGIIHPGEDFLCIDGKEFNRRIRNEKGEVEQERIDKVWPKLRVLARSSPTDKHTLVKGIIDSTMVDQRQVVAVTGDGTNDGPALKKADVGFAMGIAGTDVAKEASDIILTDDNFSSIVKAVMWGRNVYDSISKFLQFQLTVNVVAVIVAFTGACITQDSPLKAVQMLWVNLIMDTFASLALATEPPTESLLRRKPYGRNKPLISSTMTKNILGHAVYQLVLIFTLLFVGEQMFDIDSGRNAPLHAPPSEHYTIIFNTFVMMQLFNEINARKIHGERNVFDGIFGNPIFCSIVLGTFVVQVIIVQFGGKPFSCHPLSLEQWMWCVFIGLGELVWGQVIASIPNSKLRFLRRAGQLTQKDELPEEDVSEENQEIDHAERELRRGQILWFRGLNRIQTQIEVVNTFKSGTSFQGAGALRRQSSTTSQTQDVTNVSSPSHVSLSNAISSPTSATAPPSTGHPSCERIP</sequence>
<feature type="transmembrane region" description="Helical" evidence="18">
    <location>
        <begin position="850"/>
        <end position="871"/>
    </location>
</feature>
<dbReference type="NCBIfam" id="TIGR01494">
    <property type="entry name" value="ATPase_P-type"/>
    <property type="match status" value="3"/>
</dbReference>
<organism evidence="21 22">
    <name type="scientific">Nothobranchius furzeri</name>
    <name type="common">Turquoise killifish</name>
    <dbReference type="NCBI Taxonomy" id="105023"/>
    <lineage>
        <taxon>Eukaryota</taxon>
        <taxon>Metazoa</taxon>
        <taxon>Chordata</taxon>
        <taxon>Craniata</taxon>
        <taxon>Vertebrata</taxon>
        <taxon>Euteleostomi</taxon>
        <taxon>Actinopterygii</taxon>
        <taxon>Neopterygii</taxon>
        <taxon>Teleostei</taxon>
        <taxon>Neoteleostei</taxon>
        <taxon>Acanthomorphata</taxon>
        <taxon>Ovalentaria</taxon>
        <taxon>Atherinomorphae</taxon>
        <taxon>Cyprinodontiformes</taxon>
        <taxon>Nothobranchiidae</taxon>
        <taxon>Nothobranchius</taxon>
    </lineage>
</organism>
<dbReference type="PROSITE" id="PS00154">
    <property type="entry name" value="ATPASE_E1_E2"/>
    <property type="match status" value="1"/>
</dbReference>
<comment type="caution">
    <text evidence="18">Lacks conserved residue(s) required for the propagation of feature annotation.</text>
</comment>
<evidence type="ECO:0000256" key="4">
    <source>
        <dbReference type="ARBA" id="ARBA00022475"/>
    </source>
</evidence>
<dbReference type="GO" id="GO:0030165">
    <property type="term" value="F:PDZ domain binding"/>
    <property type="evidence" value="ECO:0007669"/>
    <property type="project" value="TreeGrafter"/>
</dbReference>
<feature type="compositionally biased region" description="Polar residues" evidence="19">
    <location>
        <begin position="1143"/>
        <end position="1155"/>
    </location>
</feature>
<evidence type="ECO:0000256" key="2">
    <source>
        <dbReference type="ARBA" id="ARBA00006124"/>
    </source>
</evidence>
<dbReference type="SFLD" id="SFLDS00003">
    <property type="entry name" value="Haloacid_Dehalogenase"/>
    <property type="match status" value="1"/>
</dbReference>
<evidence type="ECO:0000256" key="1">
    <source>
        <dbReference type="ARBA" id="ARBA00004651"/>
    </source>
</evidence>
<dbReference type="GO" id="GO:0098839">
    <property type="term" value="C:postsynaptic density membrane"/>
    <property type="evidence" value="ECO:0007669"/>
    <property type="project" value="TreeGrafter"/>
</dbReference>
<keyword evidence="10 18" id="KW-0106">Calcium</keyword>
<dbReference type="PANTHER" id="PTHR24093">
    <property type="entry name" value="CATION TRANSPORTING ATPASE"/>
    <property type="match status" value="1"/>
</dbReference>
<feature type="transmembrane region" description="Helical" evidence="18">
    <location>
        <begin position="374"/>
        <end position="395"/>
    </location>
</feature>
<comment type="subcellular location">
    <subcellularLocation>
        <location evidence="1">Cell membrane</location>
        <topology evidence="1">Multi-pass membrane protein</topology>
    </subcellularLocation>
    <subcellularLocation>
        <location evidence="18">Membrane</location>
        <topology evidence="18">Multi-pass membrane protein</topology>
    </subcellularLocation>
</comment>
<evidence type="ECO:0000313" key="22">
    <source>
        <dbReference type="Proteomes" id="UP000822369"/>
    </source>
</evidence>
<dbReference type="Pfam" id="PF12424">
    <property type="entry name" value="ATP_Ca_trans_C"/>
    <property type="match status" value="1"/>
</dbReference>
<feature type="compositionally biased region" description="Basic and acidic residues" evidence="19">
    <location>
        <begin position="340"/>
        <end position="352"/>
    </location>
</feature>
<dbReference type="FunFam" id="3.40.50.1000:FF:000007">
    <property type="entry name" value="Calcium-transporting ATPase"/>
    <property type="match status" value="1"/>
</dbReference>
<dbReference type="Gene3D" id="2.70.150.10">
    <property type="entry name" value="Calcium-transporting ATPase, cytoplasmic transduction domain A"/>
    <property type="match status" value="1"/>
</dbReference>
<evidence type="ECO:0000256" key="14">
    <source>
        <dbReference type="ARBA" id="ARBA00022967"/>
    </source>
</evidence>
<keyword evidence="3 18" id="KW-0813">Transport</keyword>
<dbReference type="FunFam" id="1.20.1110.10:FF:000001">
    <property type="entry name" value="Calcium-transporting ATPase"/>
    <property type="match status" value="1"/>
</dbReference>
<keyword evidence="7 18" id="KW-0812">Transmembrane</keyword>
<evidence type="ECO:0000256" key="10">
    <source>
        <dbReference type="ARBA" id="ARBA00022837"/>
    </source>
</evidence>
<keyword evidence="15 18" id="KW-1133">Transmembrane helix</keyword>
<dbReference type="SUPFAM" id="SSF81665">
    <property type="entry name" value="Calcium ATPase, transmembrane domain M"/>
    <property type="match status" value="1"/>
</dbReference>
<evidence type="ECO:0000256" key="16">
    <source>
        <dbReference type="ARBA" id="ARBA00023065"/>
    </source>
</evidence>
<dbReference type="Pfam" id="PF08282">
    <property type="entry name" value="Hydrolase_3"/>
    <property type="match status" value="1"/>
</dbReference>
<dbReference type="GO" id="GO:0051480">
    <property type="term" value="P:regulation of cytosolic calcium ion concentration"/>
    <property type="evidence" value="ECO:0007669"/>
    <property type="project" value="TreeGrafter"/>
</dbReference>
<keyword evidence="9 18" id="KW-0547">Nucleotide-binding</keyword>
<dbReference type="Proteomes" id="UP000822369">
    <property type="component" value="Chromosome 14"/>
</dbReference>
<evidence type="ECO:0000313" key="21">
    <source>
        <dbReference type="EMBL" id="KAF7208052.1"/>
    </source>
</evidence>
<gene>
    <name evidence="21" type="primary">atp2b2</name>
    <name evidence="21" type="ORF">G4P62_010112</name>
</gene>
<evidence type="ECO:0000256" key="8">
    <source>
        <dbReference type="ARBA" id="ARBA00022723"/>
    </source>
</evidence>
<evidence type="ECO:0000256" key="13">
    <source>
        <dbReference type="ARBA" id="ARBA00022860"/>
    </source>
</evidence>
<dbReference type="CTD" id="491"/>
<feature type="transmembrane region" description="Helical" evidence="18">
    <location>
        <begin position="1035"/>
        <end position="1056"/>
    </location>
</feature>
<feature type="transmembrane region" description="Helical" evidence="18">
    <location>
        <begin position="415"/>
        <end position="441"/>
    </location>
</feature>
<dbReference type="SUPFAM" id="SSF56784">
    <property type="entry name" value="HAD-like"/>
    <property type="match status" value="1"/>
</dbReference>
<accession>A0A9D2XU42</accession>
<keyword evidence="13" id="KW-0112">Calmodulin-binding</keyword>
<dbReference type="OrthoDB" id="116380at2759"/>
<keyword evidence="12" id="KW-0460">Magnesium</keyword>
<evidence type="ECO:0000256" key="9">
    <source>
        <dbReference type="ARBA" id="ARBA00022741"/>
    </source>
</evidence>
<dbReference type="InterPro" id="IPR018303">
    <property type="entry name" value="ATPase_P-typ_P_site"/>
</dbReference>
<dbReference type="Gene3D" id="3.40.1110.10">
    <property type="entry name" value="Calcium-transporting ATPase, cytoplasmic domain N"/>
    <property type="match status" value="1"/>
</dbReference>
<dbReference type="FunFam" id="1.20.1110.10:FF:000008">
    <property type="entry name" value="Calcium-transporting ATPase"/>
    <property type="match status" value="1"/>
</dbReference>
<keyword evidence="4" id="KW-1003">Cell membrane</keyword>
<dbReference type="CDD" id="cd02081">
    <property type="entry name" value="P-type_ATPase_Ca_PMCA-like"/>
    <property type="match status" value="1"/>
</dbReference>
<dbReference type="Gene3D" id="3.40.50.1000">
    <property type="entry name" value="HAD superfamily/HAD-like"/>
    <property type="match status" value="1"/>
</dbReference>
<dbReference type="FunFam" id="3.40.1110.10:FF:000032">
    <property type="entry name" value="Calcium-transporting ATPase"/>
    <property type="match status" value="1"/>
</dbReference>
<evidence type="ECO:0000256" key="11">
    <source>
        <dbReference type="ARBA" id="ARBA00022840"/>
    </source>
</evidence>
<feature type="region of interest" description="Disordered" evidence="19">
    <location>
        <begin position="1130"/>
        <end position="1180"/>
    </location>
</feature>
<comment type="function">
    <text evidence="18">Catalyzes the hydrolysis of ATP coupled with the transport of calcium.</text>
</comment>